<protein>
    <submittedName>
        <fullName evidence="1">Uncharacterized protein</fullName>
    </submittedName>
</protein>
<comment type="caution">
    <text evidence="1">The sequence shown here is derived from an EMBL/GenBank/DDBJ whole genome shotgun (WGS) entry which is preliminary data.</text>
</comment>
<dbReference type="EMBL" id="JAUEPT010000019">
    <property type="protein sequence ID" value="KAK0444494.1"/>
    <property type="molecule type" value="Genomic_DNA"/>
</dbReference>
<organism evidence="1 2">
    <name type="scientific">Armillaria borealis</name>
    <dbReference type="NCBI Taxonomy" id="47425"/>
    <lineage>
        <taxon>Eukaryota</taxon>
        <taxon>Fungi</taxon>
        <taxon>Dikarya</taxon>
        <taxon>Basidiomycota</taxon>
        <taxon>Agaricomycotina</taxon>
        <taxon>Agaricomycetes</taxon>
        <taxon>Agaricomycetidae</taxon>
        <taxon>Agaricales</taxon>
        <taxon>Marasmiineae</taxon>
        <taxon>Physalacriaceae</taxon>
        <taxon>Armillaria</taxon>
    </lineage>
</organism>
<sequence length="971" mass="109166">MILNTDNCISRTVPNVRKGKQSVHIDEASEHELFQSRKMVQKMDKKEGITVIQCRTMKNDCPDMVSHIRKLLKLANYDAYVVCFSISNDGIRRQTRPSGNDIKLNWIPKRKRLRKMLVPGLFSNGTNATYPLTVTAAVYAHLKMSTTVIYTTRILIQFSFSNNRIVGWYYIILDWILLHEHDDYDTASNTLKNQNMLEQLRGTQGISVAISHLILRHVQFGGNDTDLYIRCIFRWLVSTWNIVNTPKKSPFQIPITAPSARWDTRADEFDAVARLLPDLKTIILRNAVITQPLKINPSIKETVFIDCTLSHDAFVSLIPQNGSVVVGGAHTRFNDMGYNCMSSKSTLRTMLVDVGSVNDPCALSQAITFIEGVQDIELISELDWDAGLMQQAINMFTTSLMELKIKQKDPEPLWTSSVLYLNQLTFLERLHIKCSDGELKSLTASISTIAPYRLRTLHVRIRIKALAENDRERHANTLRRLAQVILSRTDHPTFEWLDIQIGYRMLRLHVDKVVVRKFMCKQFGKLRGLHTLNYSGVNWRGFRYVTKVQYLRSGSIFEDLRTLSGCGTWPAQGRPCLAGDVGSYDITVPSEYDMNTETFVPPFQHPLVSNNATNPGFDTYTTIQNRTSIPSVDDNDPQRKYDYRNPQESEEHYVINHHQPLEYIDANTVQTYLGGHESYGNGTHGTTRNTTQTSLRWVGNENKAGAIVEEAFLDPNRVTSSGAPTMADTKPCIKKHLVRNLIPILIGYLILAANHNPIGTIEAQVLMVQAISDHFMVWTKEQIRCVIQNIPASSFYCLWFPISHFPIYSATKLLMCGQAVSPAQMGLMEATHAIFVVVDPISTSLDGGHTHHSYVSAIILARVLVQWARHNGVSECESDMLAIKNIAYQLVDSDMASSMVAVLLITLKMGIPLNLPLEPSLGVGVHIEKHTNNNNNFDIMPFGLSHASSVGISLLGTVTLDLSNAHGNSLA</sequence>
<evidence type="ECO:0000313" key="2">
    <source>
        <dbReference type="Proteomes" id="UP001175226"/>
    </source>
</evidence>
<proteinExistence type="predicted"/>
<dbReference type="AlphaFoldDB" id="A0AA39JL69"/>
<keyword evidence="2" id="KW-1185">Reference proteome</keyword>
<reference evidence="1" key="1">
    <citation type="submission" date="2023-06" db="EMBL/GenBank/DDBJ databases">
        <authorList>
            <consortium name="Lawrence Berkeley National Laboratory"/>
            <person name="Ahrendt S."/>
            <person name="Sahu N."/>
            <person name="Indic B."/>
            <person name="Wong-Bajracharya J."/>
            <person name="Merenyi Z."/>
            <person name="Ke H.-M."/>
            <person name="Monk M."/>
            <person name="Kocsube S."/>
            <person name="Drula E."/>
            <person name="Lipzen A."/>
            <person name="Balint B."/>
            <person name="Henrissat B."/>
            <person name="Andreopoulos B."/>
            <person name="Martin F.M."/>
            <person name="Harder C.B."/>
            <person name="Rigling D."/>
            <person name="Ford K.L."/>
            <person name="Foster G.D."/>
            <person name="Pangilinan J."/>
            <person name="Papanicolaou A."/>
            <person name="Barry K."/>
            <person name="LaButti K."/>
            <person name="Viragh M."/>
            <person name="Koriabine M."/>
            <person name="Yan M."/>
            <person name="Riley R."/>
            <person name="Champramary S."/>
            <person name="Plett K.L."/>
            <person name="Tsai I.J."/>
            <person name="Slot J."/>
            <person name="Sipos G."/>
            <person name="Plett J."/>
            <person name="Nagy L.G."/>
            <person name="Grigoriev I.V."/>
        </authorList>
    </citation>
    <scope>NUCLEOTIDE SEQUENCE</scope>
    <source>
        <strain evidence="1">FPL87.14</strain>
    </source>
</reference>
<accession>A0AA39JL69</accession>
<evidence type="ECO:0000313" key="1">
    <source>
        <dbReference type="EMBL" id="KAK0444494.1"/>
    </source>
</evidence>
<gene>
    <name evidence="1" type="ORF">EV421DRAFT_1735283</name>
</gene>
<name>A0AA39JL69_9AGAR</name>
<dbReference type="Proteomes" id="UP001175226">
    <property type="component" value="Unassembled WGS sequence"/>
</dbReference>